<sequence length="383" mass="40860">MAEEALPPETTEQLRGGQGFDVGHREASLKQGLLDQEAASFISENSSETAPSTSEFKHPRIADGDVLCHPWAFNSAVQFVNPEFALLNSYLLDSGCFASSMPLLLYPAPSCRLVPAPSHDQQLQHGGLFAAPCFPYAGPVTFVPLGGLVPLCYNAPLGVTSLSEQYVPMTSGQAPNTAPTEIPVAAEAPGEAQEGLRQRHPAIAAVAQGPGAQRQDIRRFRVGFQLDLLLILKLAVVVFFFNQDGSMDRLLLLSFLAALVYMYQTGALTPTLRWILQQFRMPPRQALHHPPNDQAQHGVERGGGDVVDDERNAGAIVPAAGAENEPIHAAAPAEGAIVAGAAIAAPVGELPAQGPTWWGFLKEIQILVVGFVTSLLPGFQNPE</sequence>
<reference evidence="2" key="1">
    <citation type="journal article" date="2024" name="Proc. Natl. Acad. Sci. U.S.A.">
        <title>Extraordinary preservation of gene collinearity over three hundred million years revealed in homosporous lycophytes.</title>
        <authorList>
            <person name="Li C."/>
            <person name="Wickell D."/>
            <person name="Kuo L.Y."/>
            <person name="Chen X."/>
            <person name="Nie B."/>
            <person name="Liao X."/>
            <person name="Peng D."/>
            <person name="Ji J."/>
            <person name="Jenkins J."/>
            <person name="Williams M."/>
            <person name="Shu S."/>
            <person name="Plott C."/>
            <person name="Barry K."/>
            <person name="Rajasekar S."/>
            <person name="Grimwood J."/>
            <person name="Han X."/>
            <person name="Sun S."/>
            <person name="Hou Z."/>
            <person name="He W."/>
            <person name="Dai G."/>
            <person name="Sun C."/>
            <person name="Schmutz J."/>
            <person name="Leebens-Mack J.H."/>
            <person name="Li F.W."/>
            <person name="Wang L."/>
        </authorList>
    </citation>
    <scope>NUCLEOTIDE SEQUENCE [LARGE SCALE GENOMIC DNA]</scope>
    <source>
        <strain evidence="2">cv. PW_Plant_1</strain>
    </source>
</reference>
<organism evidence="1 2">
    <name type="scientific">Diphasiastrum complanatum</name>
    <name type="common">Issler's clubmoss</name>
    <name type="synonym">Lycopodium complanatum</name>
    <dbReference type="NCBI Taxonomy" id="34168"/>
    <lineage>
        <taxon>Eukaryota</taxon>
        <taxon>Viridiplantae</taxon>
        <taxon>Streptophyta</taxon>
        <taxon>Embryophyta</taxon>
        <taxon>Tracheophyta</taxon>
        <taxon>Lycopodiopsida</taxon>
        <taxon>Lycopodiales</taxon>
        <taxon>Lycopodiaceae</taxon>
        <taxon>Lycopodioideae</taxon>
        <taxon>Diphasiastrum</taxon>
    </lineage>
</organism>
<accession>A0ACC2B8U2</accession>
<dbReference type="EMBL" id="CM055108">
    <property type="protein sequence ID" value="KAJ7526156.1"/>
    <property type="molecule type" value="Genomic_DNA"/>
</dbReference>
<evidence type="ECO:0000313" key="1">
    <source>
        <dbReference type="EMBL" id="KAJ7526156.1"/>
    </source>
</evidence>
<evidence type="ECO:0000313" key="2">
    <source>
        <dbReference type="Proteomes" id="UP001162992"/>
    </source>
</evidence>
<comment type="caution">
    <text evidence="1">The sequence shown here is derived from an EMBL/GenBank/DDBJ whole genome shotgun (WGS) entry which is preliminary data.</text>
</comment>
<keyword evidence="2" id="KW-1185">Reference proteome</keyword>
<name>A0ACC2B8U2_DIPCM</name>
<protein>
    <submittedName>
        <fullName evidence="1">Uncharacterized protein</fullName>
    </submittedName>
</protein>
<dbReference type="Proteomes" id="UP001162992">
    <property type="component" value="Chromosome 17"/>
</dbReference>
<gene>
    <name evidence="1" type="ORF">O6H91_17G084600</name>
</gene>
<proteinExistence type="predicted"/>